<keyword evidence="1" id="KW-0472">Membrane</keyword>
<dbReference type="EMBL" id="QPJK01000002">
    <property type="protein sequence ID" value="RCW73825.1"/>
    <property type="molecule type" value="Genomic_DNA"/>
</dbReference>
<gene>
    <name evidence="2" type="ORF">DES41_102139</name>
</gene>
<dbReference type="AlphaFoldDB" id="A0A368Y165"/>
<accession>A0A368Y165</accession>
<reference evidence="2 3" key="1">
    <citation type="submission" date="2018-07" db="EMBL/GenBank/DDBJ databases">
        <title>Genomic Encyclopedia of Type Strains, Phase IV (KMG-IV): sequencing the most valuable type-strain genomes for metagenomic binning, comparative biology and taxonomic classification.</title>
        <authorList>
            <person name="Goeker M."/>
        </authorList>
    </citation>
    <scope>NUCLEOTIDE SEQUENCE [LARGE SCALE GENOMIC DNA]</scope>
    <source>
        <strain evidence="2 3">DSM 21634</strain>
    </source>
</reference>
<organism evidence="2 3">
    <name type="scientific">Pseudorhodoferax soli</name>
    <dbReference type="NCBI Taxonomy" id="545864"/>
    <lineage>
        <taxon>Bacteria</taxon>
        <taxon>Pseudomonadati</taxon>
        <taxon>Pseudomonadota</taxon>
        <taxon>Betaproteobacteria</taxon>
        <taxon>Burkholderiales</taxon>
        <taxon>Comamonadaceae</taxon>
    </lineage>
</organism>
<feature type="transmembrane region" description="Helical" evidence="1">
    <location>
        <begin position="25"/>
        <end position="45"/>
    </location>
</feature>
<keyword evidence="1" id="KW-1133">Transmembrane helix</keyword>
<evidence type="ECO:0000256" key="1">
    <source>
        <dbReference type="SAM" id="Phobius"/>
    </source>
</evidence>
<dbReference type="RefSeq" id="WP_170168118.1">
    <property type="nucleotide sequence ID" value="NZ_QPJK01000002.1"/>
</dbReference>
<keyword evidence="3" id="KW-1185">Reference proteome</keyword>
<keyword evidence="1" id="KW-0812">Transmembrane</keyword>
<protein>
    <submittedName>
        <fullName evidence="2">Uncharacterized protein</fullName>
    </submittedName>
</protein>
<proteinExistence type="predicted"/>
<evidence type="ECO:0000313" key="2">
    <source>
        <dbReference type="EMBL" id="RCW73825.1"/>
    </source>
</evidence>
<comment type="caution">
    <text evidence="2">The sequence shown here is derived from an EMBL/GenBank/DDBJ whole genome shotgun (WGS) entry which is preliminary data.</text>
</comment>
<sequence>MLETKPENGAVPTSSSRNRYANKRMLIICGAIAAVIILVVVLRVLSTVQA</sequence>
<name>A0A368Y165_9BURK</name>
<dbReference type="Proteomes" id="UP000252884">
    <property type="component" value="Unassembled WGS sequence"/>
</dbReference>
<evidence type="ECO:0000313" key="3">
    <source>
        <dbReference type="Proteomes" id="UP000252884"/>
    </source>
</evidence>